<name>A0A397VEH8_9GLOM</name>
<dbReference type="SUPFAM" id="SSF56112">
    <property type="entry name" value="Protein kinase-like (PK-like)"/>
    <property type="match status" value="1"/>
</dbReference>
<dbReference type="AlphaFoldDB" id="A0A397VEH8"/>
<gene>
    <name evidence="1" type="ORF">C2G38_2310646</name>
</gene>
<dbReference type="Proteomes" id="UP000266673">
    <property type="component" value="Unassembled WGS sequence"/>
</dbReference>
<dbReference type="Gene3D" id="1.10.510.10">
    <property type="entry name" value="Transferase(Phosphotransferase) domain 1"/>
    <property type="match status" value="1"/>
</dbReference>
<protein>
    <recommendedName>
        <fullName evidence="3">Serine-threonine/tyrosine-protein kinase catalytic domain-containing protein</fullName>
    </recommendedName>
</protein>
<proteinExistence type="predicted"/>
<comment type="caution">
    <text evidence="1">The sequence shown here is derived from an EMBL/GenBank/DDBJ whole genome shotgun (WGS) entry which is preliminary data.</text>
</comment>
<reference evidence="1 2" key="1">
    <citation type="submission" date="2018-06" db="EMBL/GenBank/DDBJ databases">
        <title>Comparative genomics reveals the genomic features of Rhizophagus irregularis, R. cerebriforme, R. diaphanum and Gigaspora rosea, and their symbiotic lifestyle signature.</title>
        <authorList>
            <person name="Morin E."/>
            <person name="San Clemente H."/>
            <person name="Chen E.C.H."/>
            <person name="De La Providencia I."/>
            <person name="Hainaut M."/>
            <person name="Kuo A."/>
            <person name="Kohler A."/>
            <person name="Murat C."/>
            <person name="Tang N."/>
            <person name="Roy S."/>
            <person name="Loubradou J."/>
            <person name="Henrissat B."/>
            <person name="Grigoriev I.V."/>
            <person name="Corradi N."/>
            <person name="Roux C."/>
            <person name="Martin F.M."/>
        </authorList>
    </citation>
    <scope>NUCLEOTIDE SEQUENCE [LARGE SCALE GENOMIC DNA]</scope>
    <source>
        <strain evidence="1 2">DAOM 194757</strain>
    </source>
</reference>
<dbReference type="EMBL" id="QKWP01000545">
    <property type="protein sequence ID" value="RIB18343.1"/>
    <property type="molecule type" value="Genomic_DNA"/>
</dbReference>
<sequence>MAFCNYELNIHLMKKICEEGLRPWFSFWTPDCYIELARQCMDSDPQKRPIANDIYNKLGEWIKCIEDSENSCELEGTIKQFLDNDKYENSCELEGTIKQFLDNDKYGKESSDDHKYKSKYFQKDKDSNSLLMPLP</sequence>
<keyword evidence="2" id="KW-1185">Reference proteome</keyword>
<organism evidence="1 2">
    <name type="scientific">Gigaspora rosea</name>
    <dbReference type="NCBI Taxonomy" id="44941"/>
    <lineage>
        <taxon>Eukaryota</taxon>
        <taxon>Fungi</taxon>
        <taxon>Fungi incertae sedis</taxon>
        <taxon>Mucoromycota</taxon>
        <taxon>Glomeromycotina</taxon>
        <taxon>Glomeromycetes</taxon>
        <taxon>Diversisporales</taxon>
        <taxon>Gigasporaceae</taxon>
        <taxon>Gigaspora</taxon>
    </lineage>
</organism>
<dbReference type="InterPro" id="IPR011009">
    <property type="entry name" value="Kinase-like_dom_sf"/>
</dbReference>
<dbReference type="OrthoDB" id="2468047at2759"/>
<evidence type="ECO:0000313" key="2">
    <source>
        <dbReference type="Proteomes" id="UP000266673"/>
    </source>
</evidence>
<accession>A0A397VEH8</accession>
<evidence type="ECO:0008006" key="3">
    <source>
        <dbReference type="Google" id="ProtNLM"/>
    </source>
</evidence>
<evidence type="ECO:0000313" key="1">
    <source>
        <dbReference type="EMBL" id="RIB18343.1"/>
    </source>
</evidence>